<dbReference type="InterPro" id="IPR038577">
    <property type="entry name" value="GT10-like_C_sf"/>
</dbReference>
<sequence length="443" mass="52067">MLKTETFAKLFFLVSCTGLLMYVVLAFYTFHTAYTSISQVQKFRERIQNNSTTDALLEDRFTNDLKYILLWPIANVTNKLVEDGQSVFINYNCTYINCYLTSNKYLLNGDYRNFEAIILNASIFTTWDEKNIPDRRSARQKFVFYSELPSDSAPMCNICAENYFNWTWTYKLSSDILRPLIEVRNLKNEIVAPNENVKWLTEVTDSRKSNKNFEMGRTKKDVACIINNCHTKNDTIEYAKKLKSILDQKALVVDIYGCEFLKCSNDCLNEIKNNYYFYLVHEDSFAIDYVSAEVIKAYDSGAIPIIMGGANYQKFLPDGSYINARNLTVYKLAETIESIIESPSKYNSFHSWRQHYVIKRTRQLEGICDLCSNLNNKRLFKTRTAVRNFRHWWYYGSKFENCKIEPDPSERTRLTLKESDLKSYFYGLKKKYRLQSKDDYMYS</sequence>
<evidence type="ECO:0000256" key="5">
    <source>
        <dbReference type="ARBA" id="ARBA00022679"/>
    </source>
</evidence>
<dbReference type="GO" id="GO:0008417">
    <property type="term" value="F:fucosyltransferase activity"/>
    <property type="evidence" value="ECO:0007669"/>
    <property type="project" value="InterPro"/>
</dbReference>
<name>A0AAJ6ZF60_PAPXU</name>
<evidence type="ECO:0000256" key="7">
    <source>
        <dbReference type="ARBA" id="ARBA00022968"/>
    </source>
</evidence>
<dbReference type="InterPro" id="IPR031481">
    <property type="entry name" value="Glyco_tran_10_N"/>
</dbReference>
<evidence type="ECO:0000256" key="3">
    <source>
        <dbReference type="ARBA" id="ARBA00008919"/>
    </source>
</evidence>
<keyword evidence="4 12" id="KW-0328">Glycosyltransferase</keyword>
<dbReference type="GO" id="GO:0032580">
    <property type="term" value="C:Golgi cisterna membrane"/>
    <property type="evidence" value="ECO:0007669"/>
    <property type="project" value="UniProtKB-SubCell"/>
</dbReference>
<evidence type="ECO:0000256" key="1">
    <source>
        <dbReference type="ARBA" id="ARBA00004447"/>
    </source>
</evidence>
<dbReference type="Pfam" id="PF17039">
    <property type="entry name" value="Glyco_tran_10_N"/>
    <property type="match status" value="1"/>
</dbReference>
<keyword evidence="7" id="KW-0735">Signal-anchor</keyword>
<dbReference type="InterPro" id="IPR055270">
    <property type="entry name" value="Glyco_tran_10_C"/>
</dbReference>
<dbReference type="Proteomes" id="UP000694872">
    <property type="component" value="Unplaced"/>
</dbReference>
<evidence type="ECO:0000313" key="15">
    <source>
        <dbReference type="RefSeq" id="XP_013171385.1"/>
    </source>
</evidence>
<evidence type="ECO:0000259" key="14">
    <source>
        <dbReference type="Pfam" id="PF17039"/>
    </source>
</evidence>
<dbReference type="InterPro" id="IPR001503">
    <property type="entry name" value="Glyco_trans_10"/>
</dbReference>
<accession>A0AAJ6ZF60</accession>
<dbReference type="AlphaFoldDB" id="A0AAJ6ZF60"/>
<evidence type="ECO:0000256" key="9">
    <source>
        <dbReference type="ARBA" id="ARBA00023034"/>
    </source>
</evidence>
<dbReference type="SUPFAM" id="SSF53756">
    <property type="entry name" value="UDP-Glycosyltransferase/glycogen phosphorylase"/>
    <property type="match status" value="1"/>
</dbReference>
<evidence type="ECO:0000256" key="8">
    <source>
        <dbReference type="ARBA" id="ARBA00022989"/>
    </source>
</evidence>
<reference evidence="15" key="1">
    <citation type="submission" date="2025-08" db="UniProtKB">
        <authorList>
            <consortium name="RefSeq"/>
        </authorList>
    </citation>
    <scope>IDENTIFICATION</scope>
</reference>
<comment type="pathway">
    <text evidence="2">Protein modification; protein glycosylation.</text>
</comment>
<proteinExistence type="inferred from homology"/>
<dbReference type="PANTHER" id="PTHR48438">
    <property type="entry name" value="ALPHA-(1,3)-FUCOSYLTRANSFERASE C-RELATED"/>
    <property type="match status" value="1"/>
</dbReference>
<dbReference type="GeneID" id="106120579"/>
<comment type="similarity">
    <text evidence="3 12">Belongs to the glycosyltransferase 10 family.</text>
</comment>
<organism evidence="15">
    <name type="scientific">Papilio xuthus</name>
    <name type="common">Asian swallowtail butterfly</name>
    <dbReference type="NCBI Taxonomy" id="66420"/>
    <lineage>
        <taxon>Eukaryota</taxon>
        <taxon>Metazoa</taxon>
        <taxon>Ecdysozoa</taxon>
        <taxon>Arthropoda</taxon>
        <taxon>Hexapoda</taxon>
        <taxon>Insecta</taxon>
        <taxon>Pterygota</taxon>
        <taxon>Neoptera</taxon>
        <taxon>Endopterygota</taxon>
        <taxon>Lepidoptera</taxon>
        <taxon>Glossata</taxon>
        <taxon>Ditrysia</taxon>
        <taxon>Papilionoidea</taxon>
        <taxon>Papilionidae</taxon>
        <taxon>Papilioninae</taxon>
        <taxon>Papilio</taxon>
    </lineage>
</organism>
<feature type="domain" description="Fucosyltransferase N-terminal" evidence="14">
    <location>
        <begin position="66"/>
        <end position="179"/>
    </location>
</feature>
<gene>
    <name evidence="15" type="primary">LOC106120579</name>
</gene>
<evidence type="ECO:0000256" key="4">
    <source>
        <dbReference type="ARBA" id="ARBA00022676"/>
    </source>
</evidence>
<evidence type="ECO:0000256" key="2">
    <source>
        <dbReference type="ARBA" id="ARBA00004922"/>
    </source>
</evidence>
<dbReference type="KEGG" id="pxu:106120579"/>
<keyword evidence="8" id="KW-1133">Transmembrane helix</keyword>
<dbReference type="Pfam" id="PF00852">
    <property type="entry name" value="Glyco_transf_10"/>
    <property type="match status" value="1"/>
</dbReference>
<dbReference type="PANTHER" id="PTHR48438:SF1">
    <property type="entry name" value="ALPHA-(1,3)-FUCOSYLTRANSFERASE C-RELATED"/>
    <property type="match status" value="1"/>
</dbReference>
<evidence type="ECO:0000256" key="10">
    <source>
        <dbReference type="ARBA" id="ARBA00023136"/>
    </source>
</evidence>
<comment type="subcellular location">
    <subcellularLocation>
        <location evidence="1 12">Golgi apparatus</location>
        <location evidence="1 12">Golgi stack membrane</location>
        <topology evidence="1 12">Single-pass type II membrane protein</topology>
    </subcellularLocation>
</comment>
<keyword evidence="11" id="KW-0325">Glycoprotein</keyword>
<keyword evidence="10" id="KW-0472">Membrane</keyword>
<dbReference type="EC" id="2.4.1.-" evidence="12"/>
<evidence type="ECO:0000256" key="6">
    <source>
        <dbReference type="ARBA" id="ARBA00022692"/>
    </source>
</evidence>
<keyword evidence="9 12" id="KW-0333">Golgi apparatus</keyword>
<dbReference type="Gene3D" id="3.40.50.11660">
    <property type="entry name" value="Glycosyl transferase family 10, C-terminal domain"/>
    <property type="match status" value="1"/>
</dbReference>
<feature type="domain" description="Fucosyltransferase C-terminal" evidence="13">
    <location>
        <begin position="219"/>
        <end position="382"/>
    </location>
</feature>
<evidence type="ECO:0000256" key="11">
    <source>
        <dbReference type="ARBA" id="ARBA00023180"/>
    </source>
</evidence>
<keyword evidence="5 12" id="KW-0808">Transferase</keyword>
<dbReference type="RefSeq" id="XP_013171385.1">
    <property type="nucleotide sequence ID" value="XM_013315931.1"/>
</dbReference>
<evidence type="ECO:0000259" key="13">
    <source>
        <dbReference type="Pfam" id="PF00852"/>
    </source>
</evidence>
<protein>
    <recommendedName>
        <fullName evidence="12">Fucosyltransferase</fullName>
        <ecNumber evidence="12">2.4.1.-</ecNumber>
    </recommendedName>
</protein>
<evidence type="ECO:0000256" key="12">
    <source>
        <dbReference type="RuleBase" id="RU003832"/>
    </source>
</evidence>
<keyword evidence="6 12" id="KW-0812">Transmembrane</keyword>